<evidence type="ECO:0000313" key="10">
    <source>
        <dbReference type="Proteomes" id="UP000001555"/>
    </source>
</evidence>
<comment type="subcellular location">
    <subcellularLocation>
        <location evidence="1">Membrane</location>
        <topology evidence="1">Multi-pass membrane protein</topology>
    </subcellularLocation>
</comment>
<dbReference type="PANTHER" id="PTHR43385:SF1">
    <property type="entry name" value="RIBOFLAVIN TRANSPORTER RIBJ"/>
    <property type="match status" value="1"/>
</dbReference>
<dbReference type="PaxDb" id="6945-B7PQQ5"/>
<feature type="transmembrane region" description="Helical" evidence="7">
    <location>
        <begin position="42"/>
        <end position="61"/>
    </location>
</feature>
<keyword evidence="2" id="KW-0813">Transport</keyword>
<dbReference type="OrthoDB" id="5667at2759"/>
<keyword evidence="4 7" id="KW-1133">Transmembrane helix</keyword>
<dbReference type="GO" id="GO:0016020">
    <property type="term" value="C:membrane"/>
    <property type="evidence" value="ECO:0007669"/>
    <property type="project" value="UniProtKB-SubCell"/>
</dbReference>
<sequence>GTENDLRASSESSTHLVHSEMTNQSETSMRLSMRLGDLANPWLYLMILSGVTGHFTHNVFLTTIIDFSLDQGVSLDEGTSIIAYSSIPDLVGGLGLPILADKGFLGRGSLVMCSHFLLGLFMIVLPKSSSFLSILSVSLCVVMLVACVINMKTVLMADHLGIEMVSFAIGLSGLVILPLLLSNPLIVGFFRDHLGAYDNLYRVLGGFNCLVGFIFFVPVCSQDLRRNGRTPIE</sequence>
<proteinExistence type="predicted"/>
<feature type="compositionally biased region" description="Polar residues" evidence="6">
    <location>
        <begin position="9"/>
        <end position="25"/>
    </location>
</feature>
<dbReference type="AlphaFoldDB" id="B7PQQ5"/>
<dbReference type="VEuPathDB" id="VectorBase:ISCI005589"/>
<evidence type="ECO:0000256" key="5">
    <source>
        <dbReference type="ARBA" id="ARBA00023136"/>
    </source>
</evidence>
<gene>
    <name evidence="8" type="ORF">IscW_ISCW005589</name>
</gene>
<dbReference type="VEuPathDB" id="VectorBase:ISCW005589"/>
<feature type="non-terminal residue" evidence="8">
    <location>
        <position position="1"/>
    </location>
</feature>
<reference evidence="8 10" key="1">
    <citation type="submission" date="2008-03" db="EMBL/GenBank/DDBJ databases">
        <title>Annotation of Ixodes scapularis.</title>
        <authorList>
            <consortium name="Ixodes scapularis Genome Project Consortium"/>
            <person name="Caler E."/>
            <person name="Hannick L.I."/>
            <person name="Bidwell S."/>
            <person name="Joardar V."/>
            <person name="Thiagarajan M."/>
            <person name="Amedeo P."/>
            <person name="Galinsky K.J."/>
            <person name="Schobel S."/>
            <person name="Inman J."/>
            <person name="Hostetler J."/>
            <person name="Miller J."/>
            <person name="Hammond M."/>
            <person name="Megy K."/>
            <person name="Lawson D."/>
            <person name="Kodira C."/>
            <person name="Sutton G."/>
            <person name="Meyer J."/>
            <person name="Hill C.A."/>
            <person name="Birren B."/>
            <person name="Nene V."/>
            <person name="Collins F."/>
            <person name="Alarcon-Chaidez F."/>
            <person name="Wikel S."/>
            <person name="Strausberg R."/>
        </authorList>
    </citation>
    <scope>NUCLEOTIDE SEQUENCE [LARGE SCALE GENOMIC DNA]</scope>
    <source>
        <strain evidence="10">Wikel</strain>
        <strain evidence="8">Wikel colony</strain>
    </source>
</reference>
<dbReference type="SUPFAM" id="SSF103473">
    <property type="entry name" value="MFS general substrate transporter"/>
    <property type="match status" value="1"/>
</dbReference>
<evidence type="ECO:0000256" key="2">
    <source>
        <dbReference type="ARBA" id="ARBA00022448"/>
    </source>
</evidence>
<dbReference type="InterPro" id="IPR052983">
    <property type="entry name" value="MFS_Riboflavin_Transporter"/>
</dbReference>
<dbReference type="VEuPathDB" id="VectorBase:ISCP_001484"/>
<feature type="transmembrane region" description="Helical" evidence="7">
    <location>
        <begin position="131"/>
        <end position="149"/>
    </location>
</feature>
<reference evidence="9" key="2">
    <citation type="submission" date="2020-05" db="UniProtKB">
        <authorList>
            <consortium name="EnsemblMetazoa"/>
        </authorList>
    </citation>
    <scope>IDENTIFICATION</scope>
    <source>
        <strain evidence="9">wikel</strain>
    </source>
</reference>
<feature type="transmembrane region" description="Helical" evidence="7">
    <location>
        <begin position="81"/>
        <end position="100"/>
    </location>
</feature>
<dbReference type="InterPro" id="IPR036259">
    <property type="entry name" value="MFS_trans_sf"/>
</dbReference>
<dbReference type="Gene3D" id="1.20.1250.20">
    <property type="entry name" value="MFS general substrate transporter like domains"/>
    <property type="match status" value="1"/>
</dbReference>
<keyword evidence="10" id="KW-1185">Reference proteome</keyword>
<dbReference type="EnsemblMetazoa" id="ISCW005589-RA">
    <property type="protein sequence ID" value="ISCW005589-PA"/>
    <property type="gene ID" value="ISCW005589"/>
</dbReference>
<dbReference type="Proteomes" id="UP000001555">
    <property type="component" value="Unassembled WGS sequence"/>
</dbReference>
<evidence type="ECO:0000313" key="8">
    <source>
        <dbReference type="EMBL" id="EEC08927.1"/>
    </source>
</evidence>
<dbReference type="EMBL" id="DS766775">
    <property type="protein sequence ID" value="EEC08927.1"/>
    <property type="molecule type" value="Genomic_DNA"/>
</dbReference>
<feature type="transmembrane region" description="Helical" evidence="7">
    <location>
        <begin position="161"/>
        <end position="180"/>
    </location>
</feature>
<accession>B7PQQ5</accession>
<feature type="region of interest" description="Disordered" evidence="6">
    <location>
        <begin position="1"/>
        <end position="25"/>
    </location>
</feature>
<keyword evidence="5 7" id="KW-0472">Membrane</keyword>
<dbReference type="FunFam" id="1.20.1250.20:FF:000462">
    <property type="entry name" value="Monocarboxylate transporter, putative"/>
    <property type="match status" value="1"/>
</dbReference>
<evidence type="ECO:0000256" key="3">
    <source>
        <dbReference type="ARBA" id="ARBA00022692"/>
    </source>
</evidence>
<feature type="transmembrane region" description="Helical" evidence="7">
    <location>
        <begin position="107"/>
        <end position="125"/>
    </location>
</feature>
<evidence type="ECO:0000256" key="1">
    <source>
        <dbReference type="ARBA" id="ARBA00004141"/>
    </source>
</evidence>
<protein>
    <submittedName>
        <fullName evidence="8 9">Monocarboxylate transporter, putative</fullName>
    </submittedName>
</protein>
<evidence type="ECO:0000256" key="6">
    <source>
        <dbReference type="SAM" id="MobiDB-lite"/>
    </source>
</evidence>
<evidence type="ECO:0000256" key="4">
    <source>
        <dbReference type="ARBA" id="ARBA00022989"/>
    </source>
</evidence>
<dbReference type="EMBL" id="ABJB010035858">
    <property type="status" value="NOT_ANNOTATED_CDS"/>
    <property type="molecule type" value="Genomic_DNA"/>
</dbReference>
<organism>
    <name type="scientific">Ixodes scapularis</name>
    <name type="common">Black-legged tick</name>
    <name type="synonym">Deer tick</name>
    <dbReference type="NCBI Taxonomy" id="6945"/>
    <lineage>
        <taxon>Eukaryota</taxon>
        <taxon>Metazoa</taxon>
        <taxon>Ecdysozoa</taxon>
        <taxon>Arthropoda</taxon>
        <taxon>Chelicerata</taxon>
        <taxon>Arachnida</taxon>
        <taxon>Acari</taxon>
        <taxon>Parasitiformes</taxon>
        <taxon>Ixodida</taxon>
        <taxon>Ixodoidea</taxon>
        <taxon>Ixodidae</taxon>
        <taxon>Ixodinae</taxon>
        <taxon>Ixodes</taxon>
    </lineage>
</organism>
<name>B7PQQ5_IXOSC</name>
<dbReference type="PANTHER" id="PTHR43385">
    <property type="entry name" value="RIBOFLAVIN TRANSPORTER RIBJ"/>
    <property type="match status" value="1"/>
</dbReference>
<feature type="transmembrane region" description="Helical" evidence="7">
    <location>
        <begin position="200"/>
        <end position="220"/>
    </location>
</feature>
<dbReference type="HOGENOM" id="CLU_095941_0_0_1"/>
<evidence type="ECO:0000313" key="9">
    <source>
        <dbReference type="EnsemblMetazoa" id="ISCW005589-PA"/>
    </source>
</evidence>
<evidence type="ECO:0000256" key="7">
    <source>
        <dbReference type="SAM" id="Phobius"/>
    </source>
</evidence>
<keyword evidence="3 7" id="KW-0812">Transmembrane</keyword>